<dbReference type="EMBL" id="JARPUR010000002">
    <property type="protein sequence ID" value="KAK4882294.1"/>
    <property type="molecule type" value="Genomic_DNA"/>
</dbReference>
<evidence type="ECO:0000313" key="3">
    <source>
        <dbReference type="Proteomes" id="UP001353858"/>
    </source>
</evidence>
<sequence>MEDIDDINIICEECGVLNTNETVCVHYSTEENVNTTEWKPGHLCGIPGYRFKADQKPLEMMFLLGDGYSIENLQKKWKHLRDTYIRAKSEQNAYVPSGSATKKRKKSWKYFDLMTFLSKTVAPRSTISNLKSCSPLPSPDSGNSTSSISKAAKTVEHQIIQAINKLPPPSALFAEKKINPVCIQLSNIFEQLPSRKRN</sequence>
<dbReference type="PANTHER" id="PTHR12243:SF67">
    <property type="entry name" value="COREPRESSOR OF PANGOLIN, ISOFORM A-RELATED"/>
    <property type="match status" value="1"/>
</dbReference>
<dbReference type="InterPro" id="IPR039353">
    <property type="entry name" value="TF_Adf1"/>
</dbReference>
<evidence type="ECO:0000313" key="2">
    <source>
        <dbReference type="EMBL" id="KAK4882294.1"/>
    </source>
</evidence>
<dbReference type="Pfam" id="PF10545">
    <property type="entry name" value="MADF_DNA_bdg"/>
    <property type="match status" value="1"/>
</dbReference>
<evidence type="ECO:0000259" key="1">
    <source>
        <dbReference type="PROSITE" id="PS51029"/>
    </source>
</evidence>
<organism evidence="2 3">
    <name type="scientific">Aquatica leii</name>
    <dbReference type="NCBI Taxonomy" id="1421715"/>
    <lineage>
        <taxon>Eukaryota</taxon>
        <taxon>Metazoa</taxon>
        <taxon>Ecdysozoa</taxon>
        <taxon>Arthropoda</taxon>
        <taxon>Hexapoda</taxon>
        <taxon>Insecta</taxon>
        <taxon>Pterygota</taxon>
        <taxon>Neoptera</taxon>
        <taxon>Endopterygota</taxon>
        <taxon>Coleoptera</taxon>
        <taxon>Polyphaga</taxon>
        <taxon>Elateriformia</taxon>
        <taxon>Elateroidea</taxon>
        <taxon>Lampyridae</taxon>
        <taxon>Luciolinae</taxon>
        <taxon>Aquatica</taxon>
    </lineage>
</organism>
<reference evidence="3" key="1">
    <citation type="submission" date="2023-01" db="EMBL/GenBank/DDBJ databases">
        <title>Key to firefly adult light organ development and bioluminescence: homeobox transcription factors regulate luciferase expression and transportation to peroxisome.</title>
        <authorList>
            <person name="Fu X."/>
        </authorList>
    </citation>
    <scope>NUCLEOTIDE SEQUENCE [LARGE SCALE GENOMIC DNA]</scope>
</reference>
<comment type="caution">
    <text evidence="2">The sequence shown here is derived from an EMBL/GenBank/DDBJ whole genome shotgun (WGS) entry which is preliminary data.</text>
</comment>
<accession>A0AAN7PCL4</accession>
<protein>
    <recommendedName>
        <fullName evidence="1">MADF domain-containing protein</fullName>
    </recommendedName>
</protein>
<dbReference type="InterPro" id="IPR006578">
    <property type="entry name" value="MADF-dom"/>
</dbReference>
<gene>
    <name evidence="2" type="ORF">RN001_005613</name>
</gene>
<proteinExistence type="predicted"/>
<name>A0AAN7PCL4_9COLE</name>
<dbReference type="Proteomes" id="UP001353858">
    <property type="component" value="Unassembled WGS sequence"/>
</dbReference>
<feature type="domain" description="MADF" evidence="1">
    <location>
        <begin position="26"/>
        <end position="122"/>
    </location>
</feature>
<keyword evidence="3" id="KW-1185">Reference proteome</keyword>
<dbReference type="AlphaFoldDB" id="A0AAN7PCL4"/>
<dbReference type="PANTHER" id="PTHR12243">
    <property type="entry name" value="MADF DOMAIN TRANSCRIPTION FACTOR"/>
    <property type="match status" value="1"/>
</dbReference>
<dbReference type="PROSITE" id="PS51029">
    <property type="entry name" value="MADF"/>
    <property type="match status" value="1"/>
</dbReference>